<dbReference type="Proteomes" id="UP000029878">
    <property type="component" value="Unassembled WGS sequence"/>
</dbReference>
<proteinExistence type="predicted"/>
<sequence length="157" mass="18633">MQYDDLHYELHYIAKEQENIVSENFFNIRNQDKNFFVKPLDLETIHSLTKDSPIHLLRALYTCKPFAIYDEDKQSFITQENASKILGYKSNFANIFIYGKNSLSTTYLEARKALYKTYQPIKQEQAEELQKQQQELEQELQGLDSKQKRIHTTKKSE</sequence>
<comment type="caution">
    <text evidence="2">The sequence shown here is derived from an EMBL/GenBank/DDBJ whole genome shotgun (WGS) entry which is preliminary data.</text>
</comment>
<organism evidence="2 3">
    <name type="scientific">Helicobacter trogontum</name>
    <dbReference type="NCBI Taxonomy" id="50960"/>
    <lineage>
        <taxon>Bacteria</taxon>
        <taxon>Pseudomonadati</taxon>
        <taxon>Campylobacterota</taxon>
        <taxon>Epsilonproteobacteria</taxon>
        <taxon>Campylobacterales</taxon>
        <taxon>Helicobacteraceae</taxon>
        <taxon>Helicobacter</taxon>
    </lineage>
</organism>
<feature type="compositionally biased region" description="Basic residues" evidence="1">
    <location>
        <begin position="148"/>
        <end position="157"/>
    </location>
</feature>
<feature type="region of interest" description="Disordered" evidence="1">
    <location>
        <begin position="129"/>
        <end position="157"/>
    </location>
</feature>
<dbReference type="OrthoDB" id="5330170at2"/>
<dbReference type="AlphaFoldDB" id="A0A4U8S4F7"/>
<dbReference type="RefSeq" id="WP_104696518.1">
    <property type="nucleotide sequence ID" value="NZ_FZNG01000037.1"/>
</dbReference>
<evidence type="ECO:0000256" key="1">
    <source>
        <dbReference type="SAM" id="MobiDB-lite"/>
    </source>
</evidence>
<gene>
    <name evidence="2" type="ORF">LS81_009395</name>
</gene>
<dbReference type="EMBL" id="JRPL02000031">
    <property type="protein sequence ID" value="TLD80651.1"/>
    <property type="molecule type" value="Genomic_DNA"/>
</dbReference>
<evidence type="ECO:0000313" key="3">
    <source>
        <dbReference type="Proteomes" id="UP000029878"/>
    </source>
</evidence>
<protein>
    <submittedName>
        <fullName evidence="2">Uncharacterized protein</fullName>
    </submittedName>
</protein>
<evidence type="ECO:0000313" key="2">
    <source>
        <dbReference type="EMBL" id="TLD80651.1"/>
    </source>
</evidence>
<accession>A0A4U8S4F7</accession>
<reference evidence="2 3" key="1">
    <citation type="journal article" date="2014" name="Genome Announc.">
        <title>Draft genome sequences of eight enterohepatic helicobacter species isolated from both laboratory and wild rodents.</title>
        <authorList>
            <person name="Sheh A."/>
            <person name="Shen Z."/>
            <person name="Fox J.G."/>
        </authorList>
    </citation>
    <scope>NUCLEOTIDE SEQUENCE [LARGE SCALE GENOMIC DNA]</scope>
    <source>
        <strain evidence="2 3">ATCC 700114</strain>
    </source>
</reference>
<name>A0A4U8S4F7_9HELI</name>
<feature type="compositionally biased region" description="Low complexity" evidence="1">
    <location>
        <begin position="131"/>
        <end position="141"/>
    </location>
</feature>